<dbReference type="Gene3D" id="1.10.10.10">
    <property type="entry name" value="Winged helix-like DNA-binding domain superfamily/Winged helix DNA-binding domain"/>
    <property type="match status" value="1"/>
</dbReference>
<dbReference type="InterPro" id="IPR007050">
    <property type="entry name" value="HTH_bacterioopsin"/>
</dbReference>
<dbReference type="Pfam" id="PF24278">
    <property type="entry name" value="HVO_0513_N"/>
    <property type="match status" value="1"/>
</dbReference>
<feature type="domain" description="HTH bat-type" evidence="3">
    <location>
        <begin position="157"/>
        <end position="208"/>
    </location>
</feature>
<evidence type="ECO:0000259" key="3">
    <source>
        <dbReference type="Pfam" id="PF04967"/>
    </source>
</evidence>
<dbReference type="RefSeq" id="WP_050460121.1">
    <property type="nucleotide sequence ID" value="NZ_CP011948.1"/>
</dbReference>
<feature type="domain" description="HVO-0513-like N-terminal" evidence="4">
    <location>
        <begin position="15"/>
        <end position="145"/>
    </location>
</feature>
<reference evidence="6" key="1">
    <citation type="journal article" date="2015" name="J. Biotechnol.">
        <title>Complete genome sequence of Haloferax gibbonsii strain ARA6, a potential producer of polyhydroxyalkanoates and halocins isolated from Araruama, Rio de Janeiro, Brasil.</title>
        <authorList>
            <person name="Pinto L.H."/>
            <person name="D'Alincourt Carvalho-Assef A.P."/>
            <person name="Vieira R.P."/>
            <person name="Clementino M.M."/>
            <person name="Albano R.M."/>
        </authorList>
    </citation>
    <scope>NUCLEOTIDE SEQUENCE [LARGE SCALE GENOMIC DNA]</scope>
    <source>
        <strain evidence="6">ARA6</strain>
        <plasmid evidence="6">Plasmid pHG1</plasmid>
    </source>
</reference>
<dbReference type="PANTHER" id="PTHR34236:SF1">
    <property type="entry name" value="DIMETHYL SULFOXIDE REDUCTASE TRANSCRIPTIONAL ACTIVATOR"/>
    <property type="match status" value="1"/>
</dbReference>
<dbReference type="InterPro" id="IPR036388">
    <property type="entry name" value="WH-like_DNA-bd_sf"/>
</dbReference>
<proteinExistence type="predicted"/>
<dbReference type="Proteomes" id="UP000066124">
    <property type="component" value="Plasmid pHG1"/>
</dbReference>
<dbReference type="InterPro" id="IPR056493">
    <property type="entry name" value="HVO_0513_N"/>
</dbReference>
<dbReference type="GeneID" id="25247535"/>
<dbReference type="Pfam" id="PF04967">
    <property type="entry name" value="HTH_10"/>
    <property type="match status" value="1"/>
</dbReference>
<evidence type="ECO:0000256" key="2">
    <source>
        <dbReference type="ARBA" id="ARBA00023163"/>
    </source>
</evidence>
<dbReference type="KEGG" id="hgi:ABY42_16245"/>
<keyword evidence="1" id="KW-0805">Transcription regulation</keyword>
<sequence>MKSITLEISVEGGFHPANQLLAADPSIIRESLHHVTILEDGTIVLLYHLRGDLAQVRTYLTDHEEVISCDVPKNESGLVYIHGRPLKPIREFFSLARSHGIVFETPIAHTGDGLKITMSGDEQTLHRVISEIPSDIELTLLRKGERKPGENEIISLLTERQVEVLTLAVEEGYYETPRGTTHEKIATQIGVATTTVSEHLRKVEQRVFSALVR</sequence>
<evidence type="ECO:0000313" key="5">
    <source>
        <dbReference type="EMBL" id="AKU09349.1"/>
    </source>
</evidence>
<dbReference type="PANTHER" id="PTHR34236">
    <property type="entry name" value="DIMETHYL SULFOXIDE REDUCTASE TRANSCRIPTIONAL ACTIVATOR"/>
    <property type="match status" value="1"/>
</dbReference>
<dbReference type="AlphaFoldDB" id="A0A0K1IY19"/>
<dbReference type="PATRIC" id="fig|35746.4.peg.3508"/>
<organism evidence="5 6">
    <name type="scientific">Haloferax gibbonsii</name>
    <dbReference type="NCBI Taxonomy" id="35746"/>
    <lineage>
        <taxon>Archaea</taxon>
        <taxon>Methanobacteriati</taxon>
        <taxon>Methanobacteriota</taxon>
        <taxon>Stenosarchaea group</taxon>
        <taxon>Halobacteria</taxon>
        <taxon>Halobacteriales</taxon>
        <taxon>Haloferacaceae</taxon>
        <taxon>Haloferax</taxon>
    </lineage>
</organism>
<geneLocation type="plasmid" evidence="5 6">
    <name>pHG1</name>
</geneLocation>
<dbReference type="EMBL" id="CP011948">
    <property type="protein sequence ID" value="AKU09349.1"/>
    <property type="molecule type" value="Genomic_DNA"/>
</dbReference>
<gene>
    <name evidence="5" type="ORF">ABY42_16245</name>
</gene>
<keyword evidence="2" id="KW-0804">Transcription</keyword>
<evidence type="ECO:0000313" key="6">
    <source>
        <dbReference type="Proteomes" id="UP000066124"/>
    </source>
</evidence>
<name>A0A0K1IY19_HALGI</name>
<evidence type="ECO:0000259" key="4">
    <source>
        <dbReference type="Pfam" id="PF24278"/>
    </source>
</evidence>
<keyword evidence="5" id="KW-0614">Plasmid</keyword>
<protein>
    <submittedName>
        <fullName evidence="5">Transcriptional regulator</fullName>
    </submittedName>
</protein>
<accession>A0A0K1IY19</accession>
<evidence type="ECO:0000256" key="1">
    <source>
        <dbReference type="ARBA" id="ARBA00023015"/>
    </source>
</evidence>